<sequence length="639" mass="73730">MLPTIVQSTLILLSISSVIQISENSALSIFEQKKYKRYTDAQGLYSSKDDVDILTVENFKNELYGNKRAWLIEFYNSWCGFCQRFAPSWKALATDVKDWKSLVGIGVIDCSNDQNNAICREFEIMSYPTIKYFHENYQEDLKQLGHKISVGSDVREHRQKLLREIMNEQAEDRGKQYPNILPYTHEDLSLIFNGVDSDVRYTFLIVQEPTDFIGQELAMDFHKIRDISISYSFNNNTDLVKMLKLSKFPAIFSVAQDLTFQSLNPSASSREAYKISISQFLKPKHITVPVNVKKEIFEGKWLENKAMDMKEFMHEREREALKEKIKKMGDVVFQMDLETALRYSLKHEVAGVKEITGDKLEALKTYLNVLAKYFPFGKYGQQFLRQLRDFVASRTTLDGNEIAKLLESAEKEESQVFSTPQNWLACKGSSTAFRGYPCGLWKMFHYLSVNAADSSMGLKGASPMVVLGAMHGYIKNFFGCADCSRHFQEMAKRQGIFEVTSWDDSILWLWMAHNEVNKRLSGDETEDPEFPKQQFPTQEKCPRCHNKDDSWNIPEVLHYLKHVYSSINIRYIGSDTRILHLGLDGSTVRSEPSFFKSIDAAMCFILYVASFLLIIALIHMFLRRGYRKKLYAHDLLGKV</sequence>
<dbReference type="Gene3D" id="1.20.120.1960">
    <property type="entry name" value="QSOX sulfhydryl oxidase domain"/>
    <property type="match status" value="1"/>
</dbReference>
<dbReference type="GO" id="GO:0005615">
    <property type="term" value="C:extracellular space"/>
    <property type="evidence" value="ECO:0007669"/>
    <property type="project" value="TreeGrafter"/>
</dbReference>
<evidence type="ECO:0000313" key="16">
    <source>
        <dbReference type="Proteomes" id="UP001153737"/>
    </source>
</evidence>
<dbReference type="FunFam" id="1.20.120.310:FF:000001">
    <property type="entry name" value="Sulfhydryl oxidase"/>
    <property type="match status" value="1"/>
</dbReference>
<dbReference type="Gene3D" id="1.20.120.310">
    <property type="entry name" value="ERV/ALR sulfhydryl oxidase domain"/>
    <property type="match status" value="1"/>
</dbReference>
<feature type="chain" id="PRO_5040211163" description="Sulfhydryl oxidase" evidence="12">
    <location>
        <begin position="21"/>
        <end position="639"/>
    </location>
</feature>
<dbReference type="FunFam" id="3.40.30.10:FF:000073">
    <property type="entry name" value="Sulfhydryl oxidase"/>
    <property type="match status" value="1"/>
</dbReference>
<dbReference type="EMBL" id="OU896714">
    <property type="protein sequence ID" value="CAH1179070.1"/>
    <property type="molecule type" value="Genomic_DNA"/>
</dbReference>
<keyword evidence="10" id="KW-1133">Transmembrane helix</keyword>
<feature type="transmembrane region" description="Helical" evidence="10">
    <location>
        <begin position="604"/>
        <end position="622"/>
    </location>
</feature>
<dbReference type="GO" id="GO:0016971">
    <property type="term" value="F:flavin-dependent sulfhydryl oxidase activity"/>
    <property type="evidence" value="ECO:0007669"/>
    <property type="project" value="InterPro"/>
</dbReference>
<feature type="signal peptide" evidence="12">
    <location>
        <begin position="1"/>
        <end position="20"/>
    </location>
</feature>
<evidence type="ECO:0000256" key="9">
    <source>
        <dbReference type="ARBA" id="ARBA00048864"/>
    </source>
</evidence>
<dbReference type="InterPro" id="IPR036774">
    <property type="entry name" value="ERV/ALR_sulphydryl_oxid_sf"/>
</dbReference>
<evidence type="ECO:0000313" key="15">
    <source>
        <dbReference type="EMBL" id="CAH1179070.1"/>
    </source>
</evidence>
<feature type="domain" description="Thioredoxin" evidence="14">
    <location>
        <begin position="21"/>
        <end position="167"/>
    </location>
</feature>
<evidence type="ECO:0000256" key="8">
    <source>
        <dbReference type="ARBA" id="ARBA00023180"/>
    </source>
</evidence>
<dbReference type="PANTHER" id="PTHR22897:SF8">
    <property type="entry name" value="SULFHYDRYL OXIDASE"/>
    <property type="match status" value="1"/>
</dbReference>
<dbReference type="PROSITE" id="PS51324">
    <property type="entry name" value="ERV_ALR"/>
    <property type="match status" value="1"/>
</dbReference>
<dbReference type="CDD" id="cd02992">
    <property type="entry name" value="PDI_a_QSOX"/>
    <property type="match status" value="1"/>
</dbReference>
<dbReference type="Pfam" id="PF04777">
    <property type="entry name" value="Evr1_Alr"/>
    <property type="match status" value="1"/>
</dbReference>
<dbReference type="InterPro" id="IPR042568">
    <property type="entry name" value="QSOX_FAD-bd_sf"/>
</dbReference>
<dbReference type="InterPro" id="IPR013766">
    <property type="entry name" value="Thioredoxin_domain"/>
</dbReference>
<dbReference type="Pfam" id="PF00085">
    <property type="entry name" value="Thioredoxin"/>
    <property type="match status" value="1"/>
</dbReference>
<comment type="function">
    <text evidence="10">Catalyzes the oxidation of sulfhydryl groups in peptide and protein thiols to disulfides with the reduction of oxygen to hydrogen peroxide.</text>
</comment>
<dbReference type="GO" id="GO:0006457">
    <property type="term" value="P:protein folding"/>
    <property type="evidence" value="ECO:0007669"/>
    <property type="project" value="TreeGrafter"/>
</dbReference>
<evidence type="ECO:0000256" key="7">
    <source>
        <dbReference type="ARBA" id="ARBA00023157"/>
    </source>
</evidence>
<evidence type="ECO:0000259" key="14">
    <source>
        <dbReference type="PROSITE" id="PS51352"/>
    </source>
</evidence>
<evidence type="ECO:0000256" key="12">
    <source>
        <dbReference type="SAM" id="SignalP"/>
    </source>
</evidence>
<keyword evidence="10" id="KW-0472">Membrane</keyword>
<evidence type="ECO:0000256" key="6">
    <source>
        <dbReference type="ARBA" id="ARBA00023002"/>
    </source>
</evidence>
<dbReference type="Pfam" id="PF18371">
    <property type="entry name" value="FAD_SOX"/>
    <property type="match status" value="1"/>
</dbReference>
<reference evidence="15" key="1">
    <citation type="submission" date="2022-01" db="EMBL/GenBank/DDBJ databases">
        <authorList>
            <person name="King R."/>
        </authorList>
    </citation>
    <scope>NUCLEOTIDE SEQUENCE</scope>
</reference>
<comment type="similarity">
    <text evidence="2 10">Belongs to the quiescin-sulfhydryl oxidase (QSOX) family.</text>
</comment>
<keyword evidence="10" id="KW-0812">Transmembrane</keyword>
<accession>A0A9P0GQI2</accession>
<proteinExistence type="inferred from homology"/>
<reference evidence="15" key="2">
    <citation type="submission" date="2022-10" db="EMBL/GenBank/DDBJ databases">
        <authorList>
            <consortium name="ENA_rothamsted_submissions"/>
            <consortium name="culmorum"/>
            <person name="King R."/>
        </authorList>
    </citation>
    <scope>NUCLEOTIDE SEQUENCE</scope>
</reference>
<dbReference type="PROSITE" id="PS51352">
    <property type="entry name" value="THIOREDOXIN_2"/>
    <property type="match status" value="1"/>
</dbReference>
<keyword evidence="6 10" id="KW-0560">Oxidoreductase</keyword>
<organism evidence="15 16">
    <name type="scientific">Phaedon cochleariae</name>
    <name type="common">Mustard beetle</name>
    <dbReference type="NCBI Taxonomy" id="80249"/>
    <lineage>
        <taxon>Eukaryota</taxon>
        <taxon>Metazoa</taxon>
        <taxon>Ecdysozoa</taxon>
        <taxon>Arthropoda</taxon>
        <taxon>Hexapoda</taxon>
        <taxon>Insecta</taxon>
        <taxon>Pterygota</taxon>
        <taxon>Neoptera</taxon>
        <taxon>Endopterygota</taxon>
        <taxon>Coleoptera</taxon>
        <taxon>Polyphaga</taxon>
        <taxon>Cucujiformia</taxon>
        <taxon>Chrysomeloidea</taxon>
        <taxon>Chrysomelidae</taxon>
        <taxon>Chrysomelinae</taxon>
        <taxon>Chrysomelini</taxon>
        <taxon>Phaedon</taxon>
    </lineage>
</organism>
<dbReference type="Gene3D" id="3.40.30.10">
    <property type="entry name" value="Glutaredoxin"/>
    <property type="match status" value="2"/>
</dbReference>
<dbReference type="FunFam" id="1.20.120.1960:FF:000001">
    <property type="entry name" value="Sulfhydryl oxidase"/>
    <property type="match status" value="1"/>
</dbReference>
<dbReference type="Proteomes" id="UP001153737">
    <property type="component" value="Chromosome 8"/>
</dbReference>
<evidence type="ECO:0000256" key="10">
    <source>
        <dbReference type="RuleBase" id="RU371123"/>
    </source>
</evidence>
<feature type="region of interest" description="Disordered" evidence="11">
    <location>
        <begin position="522"/>
        <end position="541"/>
    </location>
</feature>
<keyword evidence="7" id="KW-1015">Disulfide bond</keyword>
<dbReference type="PANTHER" id="PTHR22897">
    <property type="entry name" value="QUIESCIN Q6-RELATED SULFHYDRYL OXIDASE"/>
    <property type="match status" value="1"/>
</dbReference>
<protein>
    <recommendedName>
        <fullName evidence="10">Sulfhydryl oxidase</fullName>
        <ecNumber evidence="10">1.8.3.2</ecNumber>
    </recommendedName>
</protein>
<evidence type="ECO:0000256" key="3">
    <source>
        <dbReference type="ARBA" id="ARBA00022630"/>
    </source>
</evidence>
<feature type="domain" description="ERV/ALR sulfhydryl oxidase" evidence="13">
    <location>
        <begin position="429"/>
        <end position="535"/>
    </location>
</feature>
<dbReference type="InterPro" id="IPR041269">
    <property type="entry name" value="QSOX_Trx1"/>
</dbReference>
<keyword evidence="3 10" id="KW-0285">Flavoprotein</keyword>
<dbReference type="GO" id="GO:0000139">
    <property type="term" value="C:Golgi membrane"/>
    <property type="evidence" value="ECO:0007669"/>
    <property type="project" value="TreeGrafter"/>
</dbReference>
<dbReference type="SUPFAM" id="SSF69000">
    <property type="entry name" value="FAD-dependent thiol oxidase"/>
    <property type="match status" value="1"/>
</dbReference>
<evidence type="ECO:0000256" key="5">
    <source>
        <dbReference type="ARBA" id="ARBA00022827"/>
    </source>
</evidence>
<keyword evidence="16" id="KW-1185">Reference proteome</keyword>
<dbReference type="OrthoDB" id="59470at2759"/>
<evidence type="ECO:0000256" key="1">
    <source>
        <dbReference type="ARBA" id="ARBA00001974"/>
    </source>
</evidence>
<comment type="cofactor">
    <cofactor evidence="1 10">
        <name>FAD</name>
        <dbReference type="ChEBI" id="CHEBI:57692"/>
    </cofactor>
</comment>
<evidence type="ECO:0000256" key="2">
    <source>
        <dbReference type="ARBA" id="ARBA00006041"/>
    </source>
</evidence>
<dbReference type="InterPro" id="IPR040986">
    <property type="entry name" value="QSOX_FAD-bd_dom"/>
</dbReference>
<keyword evidence="5 10" id="KW-0274">FAD</keyword>
<dbReference type="SUPFAM" id="SSF52833">
    <property type="entry name" value="Thioredoxin-like"/>
    <property type="match status" value="1"/>
</dbReference>
<evidence type="ECO:0000259" key="13">
    <source>
        <dbReference type="PROSITE" id="PS51324"/>
    </source>
</evidence>
<gene>
    <name evidence="15" type="ORF">PHAECO_LOCUS11793</name>
</gene>
<dbReference type="Pfam" id="PF18108">
    <property type="entry name" value="QSOX_Trx1"/>
    <property type="match status" value="1"/>
</dbReference>
<keyword evidence="4 12" id="KW-0732">Signal</keyword>
<dbReference type="InterPro" id="IPR039798">
    <property type="entry name" value="Sulfhydryl_oxidase"/>
</dbReference>
<keyword evidence="8" id="KW-0325">Glycoprotein</keyword>
<comment type="catalytic activity">
    <reaction evidence="9 10">
        <text>2 R'C(R)SH + O2 = R'C(R)S-S(R)CR' + H2O2</text>
        <dbReference type="Rhea" id="RHEA:17357"/>
        <dbReference type="ChEBI" id="CHEBI:15379"/>
        <dbReference type="ChEBI" id="CHEBI:16240"/>
        <dbReference type="ChEBI" id="CHEBI:16520"/>
        <dbReference type="ChEBI" id="CHEBI:17412"/>
        <dbReference type="EC" id="1.8.3.2"/>
    </reaction>
</comment>
<evidence type="ECO:0000256" key="11">
    <source>
        <dbReference type="SAM" id="MobiDB-lite"/>
    </source>
</evidence>
<dbReference type="InterPro" id="IPR017905">
    <property type="entry name" value="ERV/ALR_sulphydryl_oxidase"/>
</dbReference>
<evidence type="ECO:0000256" key="4">
    <source>
        <dbReference type="ARBA" id="ARBA00022729"/>
    </source>
</evidence>
<name>A0A9P0GQI2_PHACE</name>
<dbReference type="GO" id="GO:0003756">
    <property type="term" value="F:protein disulfide isomerase activity"/>
    <property type="evidence" value="ECO:0007669"/>
    <property type="project" value="TreeGrafter"/>
</dbReference>
<dbReference type="EC" id="1.8.3.2" evidence="10"/>
<dbReference type="InterPro" id="IPR036249">
    <property type="entry name" value="Thioredoxin-like_sf"/>
</dbReference>
<dbReference type="AlphaFoldDB" id="A0A9P0GQI2"/>